<comment type="catalytic activity">
    <reaction evidence="4">
        <text>an anthocyanidin + UDP-alpha-D-glucose + H(+) = an anthocyanidin 3-O-beta-D-glucoside + UDP</text>
        <dbReference type="Rhea" id="RHEA:20093"/>
        <dbReference type="ChEBI" id="CHEBI:15378"/>
        <dbReference type="ChEBI" id="CHEBI:16307"/>
        <dbReference type="ChEBI" id="CHEBI:58223"/>
        <dbReference type="ChEBI" id="CHEBI:58885"/>
        <dbReference type="ChEBI" id="CHEBI:143576"/>
        <dbReference type="EC" id="2.4.1.115"/>
    </reaction>
</comment>
<keyword evidence="5" id="KW-0328">Glycosyltransferase</keyword>
<keyword evidence="3 5" id="KW-0808">Transferase</keyword>
<evidence type="ECO:0000256" key="1">
    <source>
        <dbReference type="ARBA" id="ARBA00004935"/>
    </source>
</evidence>
<dbReference type="CDD" id="cd03784">
    <property type="entry name" value="GT1_Gtf-like"/>
    <property type="match status" value="1"/>
</dbReference>
<evidence type="ECO:0000256" key="5">
    <source>
        <dbReference type="RuleBase" id="RU003718"/>
    </source>
</evidence>
<dbReference type="PANTHER" id="PTHR11926">
    <property type="entry name" value="GLUCOSYL/GLUCURONOSYL TRANSFERASES"/>
    <property type="match status" value="1"/>
</dbReference>
<evidence type="ECO:0000256" key="6">
    <source>
        <dbReference type="RuleBase" id="RU362057"/>
    </source>
</evidence>
<evidence type="ECO:0000256" key="4">
    <source>
        <dbReference type="ARBA" id="ARBA00047606"/>
    </source>
</evidence>
<dbReference type="Proteomes" id="UP001141552">
    <property type="component" value="Unassembled WGS sequence"/>
</dbReference>
<dbReference type="GO" id="GO:0080044">
    <property type="term" value="F:quercetin 7-O-glucosyltransferase activity"/>
    <property type="evidence" value="ECO:0007669"/>
    <property type="project" value="TreeGrafter"/>
</dbReference>
<reference evidence="7" key="2">
    <citation type="journal article" date="2023" name="Plants (Basel)">
        <title>Annotation of the Turnera subulata (Passifloraceae) Draft Genome Reveals the S-Locus Evolved after the Divergence of Turneroideae from Passifloroideae in a Stepwise Manner.</title>
        <authorList>
            <person name="Henning P.M."/>
            <person name="Roalson E.H."/>
            <person name="Mir W."/>
            <person name="McCubbin A.G."/>
            <person name="Shore J.S."/>
        </authorList>
    </citation>
    <scope>NUCLEOTIDE SEQUENCE</scope>
    <source>
        <strain evidence="7">F60SS</strain>
    </source>
</reference>
<comment type="similarity">
    <text evidence="2 5">Belongs to the UDP-glycosyltransferase family.</text>
</comment>
<name>A0A9Q0GBJ7_9ROSI</name>
<evidence type="ECO:0000256" key="2">
    <source>
        <dbReference type="ARBA" id="ARBA00009995"/>
    </source>
</evidence>
<comment type="caution">
    <text evidence="7">The sequence shown here is derived from an EMBL/GenBank/DDBJ whole genome shotgun (WGS) entry which is preliminary data.</text>
</comment>
<evidence type="ECO:0000313" key="8">
    <source>
        <dbReference type="Proteomes" id="UP001141552"/>
    </source>
</evidence>
<keyword evidence="8" id="KW-1185">Reference proteome</keyword>
<comment type="pathway">
    <text evidence="1">Pigment biosynthesis; anthocyanin biosynthesis.</text>
</comment>
<organism evidence="7 8">
    <name type="scientific">Turnera subulata</name>
    <dbReference type="NCBI Taxonomy" id="218843"/>
    <lineage>
        <taxon>Eukaryota</taxon>
        <taxon>Viridiplantae</taxon>
        <taxon>Streptophyta</taxon>
        <taxon>Embryophyta</taxon>
        <taxon>Tracheophyta</taxon>
        <taxon>Spermatophyta</taxon>
        <taxon>Magnoliopsida</taxon>
        <taxon>eudicotyledons</taxon>
        <taxon>Gunneridae</taxon>
        <taxon>Pentapetalae</taxon>
        <taxon>rosids</taxon>
        <taxon>fabids</taxon>
        <taxon>Malpighiales</taxon>
        <taxon>Passifloraceae</taxon>
        <taxon>Turnera</taxon>
    </lineage>
</organism>
<dbReference type="GO" id="GO:0047213">
    <property type="term" value="F:anthocyanidin 3-O-glucosyltransferase activity"/>
    <property type="evidence" value="ECO:0007669"/>
    <property type="project" value="UniProtKB-EC"/>
</dbReference>
<reference evidence="7" key="1">
    <citation type="submission" date="2022-02" db="EMBL/GenBank/DDBJ databases">
        <authorList>
            <person name="Henning P.M."/>
            <person name="McCubbin A.G."/>
            <person name="Shore J.S."/>
        </authorList>
    </citation>
    <scope>NUCLEOTIDE SEQUENCE</scope>
    <source>
        <strain evidence="7">F60SS</strain>
        <tissue evidence="7">Leaves</tissue>
    </source>
</reference>
<dbReference type="EMBL" id="JAKUCV010001361">
    <property type="protein sequence ID" value="KAJ4846716.1"/>
    <property type="molecule type" value="Genomic_DNA"/>
</dbReference>
<dbReference type="PROSITE" id="PS00375">
    <property type="entry name" value="UDPGT"/>
    <property type="match status" value="1"/>
</dbReference>
<gene>
    <name evidence="7" type="ORF">Tsubulata_005184</name>
</gene>
<accession>A0A9Q0GBJ7</accession>
<sequence length="476" mass="54250">MGNMKCTRTPKIILVPYPAQGHVTPMLKLASTLARRGFDPVMIIPEFIHQRIMASTNPKTTKIEFTSIPDGLKMDVPRDFFSIEKAMEKTMPTHLERLLGKFDEDGQPVACLIVDLLASWAIEVGQRCRVPVAGFWPAMLATFKLISAIPDMVRNGLISEDGNPQHQGPICFLPNQQLMLSPGDLPWLIGSPASRNARFQFWRRTLSRSRNLPWLLVNSFPEECPDHNEAYKPRHDDDHHHHKPLIVQVGSLSEHARVKNPSLWDEDMSCLKWLDKQKPGSVMYISFGSWVSPIGEEKVRSLALALEAMKQSFLWVLGPNWRDGLPSGFLDRASKQGKVVSWAPQVKVLKHKAVGCFLTHCGWNSTMEAIRCKKRLLCYPVAGDQFLNYVYIVEKWKIGGRLNGFERKEVEEGWRKVMNDDGMNHRLMKLQEMTMGEEANSRMVSRLTCFLDDLEKMMLRDDLCSELLNIVNPFGI</sequence>
<dbReference type="AlphaFoldDB" id="A0A9Q0GBJ7"/>
<dbReference type="Pfam" id="PF00201">
    <property type="entry name" value="UDPGT"/>
    <property type="match status" value="1"/>
</dbReference>
<dbReference type="Gene3D" id="3.40.50.2000">
    <property type="entry name" value="Glycogen Phosphorylase B"/>
    <property type="match status" value="2"/>
</dbReference>
<dbReference type="FunFam" id="3.40.50.2000:FF:000056">
    <property type="entry name" value="Glycosyltransferase"/>
    <property type="match status" value="1"/>
</dbReference>
<dbReference type="InterPro" id="IPR002213">
    <property type="entry name" value="UDP_glucos_trans"/>
</dbReference>
<dbReference type="OrthoDB" id="5835829at2759"/>
<protein>
    <recommendedName>
        <fullName evidence="6">Glycosyltransferase</fullName>
        <ecNumber evidence="6">2.4.1.-</ecNumber>
    </recommendedName>
</protein>
<evidence type="ECO:0000256" key="3">
    <source>
        <dbReference type="ARBA" id="ARBA00022679"/>
    </source>
</evidence>
<evidence type="ECO:0000313" key="7">
    <source>
        <dbReference type="EMBL" id="KAJ4846716.1"/>
    </source>
</evidence>
<dbReference type="GO" id="GO:0080043">
    <property type="term" value="F:quercetin 3-O-glucosyltransferase activity"/>
    <property type="evidence" value="ECO:0007669"/>
    <property type="project" value="TreeGrafter"/>
</dbReference>
<dbReference type="PANTHER" id="PTHR11926:SF1402">
    <property type="entry name" value="GLYCOSYLTRANSFERASE"/>
    <property type="match status" value="1"/>
</dbReference>
<dbReference type="InterPro" id="IPR035595">
    <property type="entry name" value="UDP_glycos_trans_CS"/>
</dbReference>
<dbReference type="SUPFAM" id="SSF53756">
    <property type="entry name" value="UDP-Glycosyltransferase/glycogen phosphorylase"/>
    <property type="match status" value="1"/>
</dbReference>
<proteinExistence type="inferred from homology"/>
<dbReference type="EC" id="2.4.1.-" evidence="6"/>